<keyword evidence="2" id="KW-0813">Transport</keyword>
<feature type="transmembrane region" description="Helical" evidence="6">
    <location>
        <begin position="439"/>
        <end position="460"/>
    </location>
</feature>
<gene>
    <name evidence="8" type="ORF">HMPREF0769_10531</name>
</gene>
<feature type="transmembrane region" description="Helical" evidence="6">
    <location>
        <begin position="126"/>
        <end position="143"/>
    </location>
</feature>
<feature type="transmembrane region" description="Helical" evidence="6">
    <location>
        <begin position="68"/>
        <end position="87"/>
    </location>
</feature>
<dbReference type="GO" id="GO:0005886">
    <property type="term" value="C:plasma membrane"/>
    <property type="evidence" value="ECO:0007669"/>
    <property type="project" value="TreeGrafter"/>
</dbReference>
<feature type="transmembrane region" description="Helical" evidence="6">
    <location>
        <begin position="37"/>
        <end position="56"/>
    </location>
</feature>
<evidence type="ECO:0000256" key="2">
    <source>
        <dbReference type="ARBA" id="ARBA00022448"/>
    </source>
</evidence>
<reference evidence="8" key="1">
    <citation type="submission" date="2010-05" db="EMBL/GenBank/DDBJ databases">
        <authorList>
            <person name="Muzny D."/>
            <person name="Qin X."/>
            <person name="Buhay C."/>
            <person name="Dugan-Rocha S."/>
            <person name="Ding Y."/>
            <person name="Chen G."/>
            <person name="Hawes A."/>
            <person name="Holder M."/>
            <person name="Jhangiani S."/>
            <person name="Johnson A."/>
            <person name="Khan Z."/>
            <person name="Li Z."/>
            <person name="Liu W."/>
            <person name="Liu X."/>
            <person name="Perez L."/>
            <person name="Shen H."/>
            <person name="Wang Q."/>
            <person name="Watt J."/>
            <person name="Xi L."/>
            <person name="Xin Y."/>
            <person name="Zhou J."/>
            <person name="Deng J."/>
            <person name="Jiang H."/>
            <person name="Liu Y."/>
            <person name="Qu J."/>
            <person name="Song X.-Z."/>
            <person name="Zhang L."/>
            <person name="Villasana D."/>
            <person name="Johnson A."/>
            <person name="Liu J."/>
            <person name="Liyanage D."/>
            <person name="Lorensuhewa L."/>
            <person name="Robinson T."/>
            <person name="Song A."/>
            <person name="Song B.-B."/>
            <person name="Dinh H."/>
            <person name="Thornton R."/>
            <person name="Coyle M."/>
            <person name="Francisco L."/>
            <person name="Jackson L."/>
            <person name="Javaid M."/>
            <person name="Korchina V."/>
            <person name="Kovar C."/>
            <person name="Mata R."/>
            <person name="Mathew T."/>
            <person name="Ngo R."/>
            <person name="Nguyen L."/>
            <person name="Nguyen N."/>
            <person name="Okwuonu G."/>
            <person name="Ongeri F."/>
            <person name="Pham C."/>
            <person name="Simmons D."/>
            <person name="Wilczek-Boney K."/>
            <person name="Hale W."/>
            <person name="Jakkamsetti A."/>
            <person name="Pham P."/>
            <person name="Ruth R."/>
            <person name="San Lucas F."/>
            <person name="Warren J."/>
            <person name="Zhang J."/>
            <person name="Zhao Z."/>
            <person name="Zhou C."/>
            <person name="Zhu D."/>
            <person name="Lee S."/>
            <person name="Bess C."/>
            <person name="Blankenburg K."/>
            <person name="Forbes L."/>
            <person name="Fu Q."/>
            <person name="Gubbala S."/>
            <person name="Hirani K."/>
            <person name="Jayaseelan J.C."/>
            <person name="Lara F."/>
            <person name="Munidasa M."/>
            <person name="Palculict T."/>
            <person name="Patil S."/>
            <person name="Pu L.-L."/>
            <person name="Saada N."/>
            <person name="Tang L."/>
            <person name="Weissenberger G."/>
            <person name="Zhu Y."/>
            <person name="Hemphill L."/>
            <person name="Shang Y."/>
            <person name="Youmans B."/>
            <person name="Ayvaz T."/>
            <person name="Ross M."/>
            <person name="Santibanez J."/>
            <person name="Aqrawi P."/>
            <person name="Gross S."/>
            <person name="Joshi V."/>
            <person name="Fowler G."/>
            <person name="Nazareth L."/>
            <person name="Reid J."/>
            <person name="Worley K."/>
            <person name="Petrosino J."/>
            <person name="Highlander S."/>
            <person name="Gibbs R."/>
        </authorList>
    </citation>
    <scope>NUCLEOTIDE SEQUENCE [LARGE SCALE GENOMIC DNA]</scope>
    <source>
        <strain evidence="8">MN8</strain>
    </source>
</reference>
<dbReference type="HOGENOM" id="CLU_044454_0_0_9"/>
<dbReference type="InterPro" id="IPR003474">
    <property type="entry name" value="Glcn_transporter"/>
</dbReference>
<feature type="transmembrane region" description="Helical" evidence="6">
    <location>
        <begin position="188"/>
        <end position="211"/>
    </location>
</feature>
<dbReference type="AlphaFoldDB" id="A0A0E1XAV8"/>
<feature type="transmembrane region" description="Helical" evidence="6">
    <location>
        <begin position="12"/>
        <end position="30"/>
    </location>
</feature>
<evidence type="ECO:0000256" key="5">
    <source>
        <dbReference type="ARBA" id="ARBA00023136"/>
    </source>
</evidence>
<dbReference type="InterPro" id="IPR004680">
    <property type="entry name" value="Cit_transptr-like_dom"/>
</dbReference>
<feature type="transmembrane region" description="Helical" evidence="6">
    <location>
        <begin position="314"/>
        <end position="333"/>
    </location>
</feature>
<evidence type="ECO:0000256" key="4">
    <source>
        <dbReference type="ARBA" id="ARBA00022989"/>
    </source>
</evidence>
<evidence type="ECO:0000256" key="3">
    <source>
        <dbReference type="ARBA" id="ARBA00022692"/>
    </source>
</evidence>
<organism evidence="8">
    <name type="scientific">Staphylococcus aureus subsp. aureus MN8</name>
    <dbReference type="NCBI Taxonomy" id="548470"/>
    <lineage>
        <taxon>Bacteria</taxon>
        <taxon>Bacillati</taxon>
        <taxon>Bacillota</taxon>
        <taxon>Bacilli</taxon>
        <taxon>Bacillales</taxon>
        <taxon>Staphylococcaceae</taxon>
        <taxon>Staphylococcus</taxon>
    </lineage>
</organism>
<sequence length="462" mass="50438">MEGENNMNSDNMWLTVMGLIIIISIVGLLIAKKINPVVGMTIIPCLGAMILGYSVTDLVGFFAKGLDQVINVVIMFIFAIIFFGIMNDSGLFKPLVKRLILMTRGNVIIVCAMTALIGTIAQLDGAGAVTFLLSIPALLPLYKALNMNKYLLILLLALSAAIMNMVPWGGPMARVAAVLKAKSVNELWFGLIPIQIIGFILVMLFAVYLGFKEQKRIKKAIERNELPQTQDIDVHKLVEVYERDQDVRFPVKGRARTKPWIKWVNTALTLAVILAMLINIAPPEFAFMIGVSLALVINFKSVDEQMERLRAHAPNALMMAAVIIAAGMFLGVLNETGMLKAIATNLIKVIPAEVGPYLHIIVGLLGVPLDLLTSTDAYYFAVLPIVEQTAGQFGVPSVSTAYSMVIGNIIGTFVSPFSPALWLAIGLAEANMGTYIKYAFFWIWGFAIVMLVIAMLMGIVTI</sequence>
<comment type="subcellular location">
    <subcellularLocation>
        <location evidence="1">Membrane</location>
        <topology evidence="1">Multi-pass membrane protein</topology>
    </subcellularLocation>
</comment>
<dbReference type="InterPro" id="IPR014738">
    <property type="entry name" value="Citrate_transporter"/>
</dbReference>
<dbReference type="GO" id="GO:0015137">
    <property type="term" value="F:citrate transmembrane transporter activity"/>
    <property type="evidence" value="ECO:0007669"/>
    <property type="project" value="InterPro"/>
</dbReference>
<keyword evidence="4 6" id="KW-1133">Transmembrane helix</keyword>
<dbReference type="Pfam" id="PF03600">
    <property type="entry name" value="CitMHS"/>
    <property type="match status" value="1"/>
</dbReference>
<feature type="transmembrane region" description="Helical" evidence="6">
    <location>
        <begin position="99"/>
        <end position="120"/>
    </location>
</feature>
<dbReference type="GO" id="GO:0015128">
    <property type="term" value="F:gluconate transmembrane transporter activity"/>
    <property type="evidence" value="ECO:0007669"/>
    <property type="project" value="InterPro"/>
</dbReference>
<name>A0A0E1XAV8_STAAU</name>
<evidence type="ECO:0000259" key="7">
    <source>
        <dbReference type="Pfam" id="PF03600"/>
    </source>
</evidence>
<protein>
    <submittedName>
        <fullName evidence="8">Citrate transporter</fullName>
    </submittedName>
</protein>
<evidence type="ECO:0000256" key="1">
    <source>
        <dbReference type="ARBA" id="ARBA00004141"/>
    </source>
</evidence>
<feature type="transmembrane region" description="Helical" evidence="6">
    <location>
        <begin position="150"/>
        <end position="168"/>
    </location>
</feature>
<dbReference type="NCBIfam" id="TIGR00784">
    <property type="entry name" value="citMHS"/>
    <property type="match status" value="1"/>
</dbReference>
<feature type="transmembrane region" description="Helical" evidence="6">
    <location>
        <begin position="405"/>
        <end position="427"/>
    </location>
</feature>
<proteinExistence type="predicted"/>
<evidence type="ECO:0000256" key="6">
    <source>
        <dbReference type="SAM" id="Phobius"/>
    </source>
</evidence>
<keyword evidence="3 6" id="KW-0812">Transmembrane</keyword>
<feature type="domain" description="Citrate transporter-like" evidence="7">
    <location>
        <begin position="30"/>
        <end position="407"/>
    </location>
</feature>
<dbReference type="EMBL" id="ACJA02000001">
    <property type="protein sequence ID" value="EFH96529.1"/>
    <property type="molecule type" value="Genomic_DNA"/>
</dbReference>
<dbReference type="Proteomes" id="UP000003455">
    <property type="component" value="Chromosome"/>
</dbReference>
<dbReference type="PANTHER" id="PTHR30354:SF26">
    <property type="entry name" value="TRANSPORTER, PUTATIVE-RELATED"/>
    <property type="match status" value="1"/>
</dbReference>
<feature type="transmembrane region" description="Helical" evidence="6">
    <location>
        <begin position="260"/>
        <end position="279"/>
    </location>
</feature>
<dbReference type="PANTHER" id="PTHR30354">
    <property type="entry name" value="GNT FAMILY GLUCONATE TRANSPORTER"/>
    <property type="match status" value="1"/>
</dbReference>
<evidence type="ECO:0000313" key="8">
    <source>
        <dbReference type="EMBL" id="EFH96529.1"/>
    </source>
</evidence>
<keyword evidence="5 6" id="KW-0472">Membrane</keyword>
<comment type="caution">
    <text evidence="8">The sequence shown here is derived from an EMBL/GenBank/DDBJ whole genome shotgun (WGS) entry which is preliminary data.</text>
</comment>
<accession>A0A0E1XAV8</accession>